<organism evidence="2 3">
    <name type="scientific">Actinoplanes siamensis</name>
    <dbReference type="NCBI Taxonomy" id="1223317"/>
    <lineage>
        <taxon>Bacteria</taxon>
        <taxon>Bacillati</taxon>
        <taxon>Actinomycetota</taxon>
        <taxon>Actinomycetes</taxon>
        <taxon>Micromonosporales</taxon>
        <taxon>Micromonosporaceae</taxon>
        <taxon>Actinoplanes</taxon>
    </lineage>
</organism>
<dbReference type="Proteomes" id="UP000629619">
    <property type="component" value="Unassembled WGS sequence"/>
</dbReference>
<feature type="compositionally biased region" description="Basic and acidic residues" evidence="1">
    <location>
        <begin position="25"/>
        <end position="37"/>
    </location>
</feature>
<sequence>MSGILFGARPGRDPPGLILEAAGDGDGRAGARFRGDADGSIGSGELGQSRLVPALNPNVL</sequence>
<evidence type="ECO:0000256" key="1">
    <source>
        <dbReference type="SAM" id="MobiDB-lite"/>
    </source>
</evidence>
<name>A0A919TN61_9ACTN</name>
<evidence type="ECO:0000313" key="3">
    <source>
        <dbReference type="Proteomes" id="UP000629619"/>
    </source>
</evidence>
<evidence type="ECO:0000313" key="2">
    <source>
        <dbReference type="EMBL" id="GIF08334.1"/>
    </source>
</evidence>
<feature type="region of interest" description="Disordered" evidence="1">
    <location>
        <begin position="21"/>
        <end position="48"/>
    </location>
</feature>
<reference evidence="2" key="1">
    <citation type="submission" date="2021-01" db="EMBL/GenBank/DDBJ databases">
        <title>Whole genome shotgun sequence of Actinoplanes siamensis NBRC 109076.</title>
        <authorList>
            <person name="Komaki H."/>
            <person name="Tamura T."/>
        </authorList>
    </citation>
    <scope>NUCLEOTIDE SEQUENCE</scope>
    <source>
        <strain evidence="2">NBRC 109076</strain>
    </source>
</reference>
<keyword evidence="3" id="KW-1185">Reference proteome</keyword>
<comment type="caution">
    <text evidence="2">The sequence shown here is derived from an EMBL/GenBank/DDBJ whole genome shotgun (WGS) entry which is preliminary data.</text>
</comment>
<proteinExistence type="predicted"/>
<accession>A0A919TN61</accession>
<dbReference type="EMBL" id="BOMW01000061">
    <property type="protein sequence ID" value="GIF08334.1"/>
    <property type="molecule type" value="Genomic_DNA"/>
</dbReference>
<gene>
    <name evidence="2" type="ORF">Asi03nite_58720</name>
</gene>
<dbReference type="AlphaFoldDB" id="A0A919TN61"/>
<protein>
    <submittedName>
        <fullName evidence="2">Uncharacterized protein</fullName>
    </submittedName>
</protein>